<organism evidence="2 3">
    <name type="scientific">Effrenium voratum</name>
    <dbReference type="NCBI Taxonomy" id="2562239"/>
    <lineage>
        <taxon>Eukaryota</taxon>
        <taxon>Sar</taxon>
        <taxon>Alveolata</taxon>
        <taxon>Dinophyceae</taxon>
        <taxon>Suessiales</taxon>
        <taxon>Symbiodiniaceae</taxon>
        <taxon>Effrenium</taxon>
    </lineage>
</organism>
<reference evidence="2" key="1">
    <citation type="submission" date="2023-08" db="EMBL/GenBank/DDBJ databases">
        <authorList>
            <person name="Chen Y."/>
            <person name="Shah S."/>
            <person name="Dougan E. K."/>
            <person name="Thang M."/>
            <person name="Chan C."/>
        </authorList>
    </citation>
    <scope>NUCLEOTIDE SEQUENCE</scope>
</reference>
<evidence type="ECO:0000256" key="1">
    <source>
        <dbReference type="SAM" id="MobiDB-lite"/>
    </source>
</evidence>
<feature type="region of interest" description="Disordered" evidence="1">
    <location>
        <begin position="31"/>
        <end position="125"/>
    </location>
</feature>
<comment type="caution">
    <text evidence="2">The sequence shown here is derived from an EMBL/GenBank/DDBJ whole genome shotgun (WGS) entry which is preliminary data.</text>
</comment>
<protein>
    <submittedName>
        <fullName evidence="2">Uncharacterized protein</fullName>
    </submittedName>
</protein>
<dbReference type="EMBL" id="CAUJNA010003726">
    <property type="protein sequence ID" value="CAJ1408543.1"/>
    <property type="molecule type" value="Genomic_DNA"/>
</dbReference>
<evidence type="ECO:0000313" key="3">
    <source>
        <dbReference type="Proteomes" id="UP001178507"/>
    </source>
</evidence>
<evidence type="ECO:0000313" key="2">
    <source>
        <dbReference type="EMBL" id="CAJ1408543.1"/>
    </source>
</evidence>
<feature type="region of interest" description="Disordered" evidence="1">
    <location>
        <begin position="526"/>
        <end position="545"/>
    </location>
</feature>
<feature type="compositionally biased region" description="Basic and acidic residues" evidence="1">
    <location>
        <begin position="51"/>
        <end position="76"/>
    </location>
</feature>
<name>A0AA36JLN3_9DINO</name>
<keyword evidence="3" id="KW-1185">Reference proteome</keyword>
<sequence length="545" mass="58000">MFATPVMVHKEATEEDVPKVQRMYTPVNYRVTGPATQAEKVAGPAPVTRPDLNREMDRRRRGSREEGIAAKVKVSEPPKPGPGRSLSPDLKTSARAWVPPTPLTNDGRVQAQTPAQTVRPRQMRQASPVIALPSWTLPGSTGASPCMSPLPPPPGYRTPAIAPSVQVSNMTPLTPYLDTAPQLSAVAASTARRAAGLAAAATLRREASRPAVRISSATVPPKRSVWAEVARLRQEDYYFVCVIGGAEMTGATAEFIEYLAQELRTRLPPSVAFVVNGTCGVSQAFCDGFKDQSRLVNLQNPSCLEERGLQGQDASELLNLLGDVFIFIEACPEAANVAQKALERGADLVPVRRGSFLDIPKQAFLRPSFVGESCWALLSDPTAPTAAASAAASAAVAGALAQRCRPKARLARSSSSFHASPRFVVRQGTQVMTARARPGAASPLPAFSPPSSLQAPAAQRLMLCPSAPTIHTWARSLSPPPLEPCRASASLGHTAHQLPQRPQRAFQWPAPAIEPCVLEASMAQKPRASSPLGPSRGGHASYFNA</sequence>
<accession>A0AA36JLN3</accession>
<dbReference type="AlphaFoldDB" id="A0AA36JLN3"/>
<dbReference type="Proteomes" id="UP001178507">
    <property type="component" value="Unassembled WGS sequence"/>
</dbReference>
<proteinExistence type="predicted"/>
<gene>
    <name evidence="2" type="ORF">EVOR1521_LOCUS29928</name>
</gene>